<dbReference type="AlphaFoldDB" id="A0A091D3C4"/>
<feature type="compositionally biased region" description="Low complexity" evidence="14">
    <location>
        <begin position="529"/>
        <end position="538"/>
    </location>
</feature>
<keyword evidence="10 13" id="KW-1015">Disulfide bond</keyword>
<feature type="signal peptide" evidence="16">
    <location>
        <begin position="1"/>
        <end position="19"/>
    </location>
</feature>
<dbReference type="STRING" id="885580.ENSFDAP00000022559"/>
<evidence type="ECO:0000259" key="17">
    <source>
        <dbReference type="PROSITE" id="PS50026"/>
    </source>
</evidence>
<dbReference type="InterPro" id="IPR000742">
    <property type="entry name" value="EGF"/>
</dbReference>
<sequence length="817" mass="87651">MGLELLLPLLLLWTQRTQESKLDPEGLDPKRLDPKRLDPKGQNVCKSSSPLAELLCCPGWRQKDQECTIPICEGPDACRKDEVCVKPGLCRCKPGFFGARCSTPCPDQYWGPDCREPCSCHPHGKCDPVTGVCQCQANRWGNNCEHQCSCGTHGRCDPKTGLCRCDSGWWSETCHRRCRCNPLAQCDEITGTCLCARGWWGERCNFKCSCHTSPCAPDTGRCVCLPGWWGLDCKRPCSCIHGSCHSTSGQCTCMLGFQGTNCDQPCTPGYYGMRCLQRCGHCKENAPCSKDLGHCESCEPGWNGTLCQVSCSPGTFGESCSQQCPRCRGGKPCHAETGHCEHCDPGRMGPRCEDSCPAGTFGEDCSSICPTCVQGACDSETGECVCSAGYWGTSCNSSCLPGFYGSNCSLPCQCSDGFCNPISGACPLVLFSKEVALVGSLVLFLLLLLGIAYYCWATRRDPKDRPARGGTTLSRMKQQVCGALSSLGSALTCGSLSGYKLPWVTVSHHDPEVPFNHSFIEQPSAGWASEDSFSSDSESGAENEDSAYCVSSPKGTVPVAQAESSEATFPPPEDASTPFPIPRTSSLARAKRPSVSFAEGTKFVSQSCRSSGELPSPIRKPKRLSRGAQAGPESQETEESTSTEQAQVDKAPPAAATPSNSANGQRFPRGSQKAAEHGETTEDNVQKSSDSVATIYMLAGMPERSEGSVLSVFRRLGNFQKGQAEANVKSAIPKPPRRALARKKGSPGPAPNASLGAVESIGVRQEEVSRVLGDGSESPGRTQEPVSRNSLPEHAPQKHVEEEGPEEPLYENVRVPG</sequence>
<evidence type="ECO:0000256" key="7">
    <source>
        <dbReference type="ARBA" id="ARBA00022889"/>
    </source>
</evidence>
<evidence type="ECO:0000256" key="6">
    <source>
        <dbReference type="ARBA" id="ARBA00022737"/>
    </source>
</evidence>
<dbReference type="CDD" id="cd00055">
    <property type="entry name" value="EGF_Lam"/>
    <property type="match status" value="2"/>
</dbReference>
<dbReference type="PANTHER" id="PTHR24043:SF0">
    <property type="entry name" value="SCAVENGER RECEPTOR CLASS F MEMBER 1"/>
    <property type="match status" value="1"/>
</dbReference>
<dbReference type="GO" id="GO:0010976">
    <property type="term" value="P:positive regulation of neuron projection development"/>
    <property type="evidence" value="ECO:0007669"/>
    <property type="project" value="TreeGrafter"/>
</dbReference>
<feature type="region of interest" description="Disordered" evidence="14">
    <location>
        <begin position="720"/>
        <end position="817"/>
    </location>
</feature>
<evidence type="ECO:0000256" key="10">
    <source>
        <dbReference type="ARBA" id="ARBA00023157"/>
    </source>
</evidence>
<feature type="domain" description="EGF-like" evidence="17">
    <location>
        <begin position="68"/>
        <end position="102"/>
    </location>
</feature>
<reference evidence="18 19" key="1">
    <citation type="submission" date="2013-11" db="EMBL/GenBank/DDBJ databases">
        <title>The Damaraland mole rat (Fukomys damarensis) genome and evolution of African mole rats.</title>
        <authorList>
            <person name="Gladyshev V.N."/>
            <person name="Fang X."/>
        </authorList>
    </citation>
    <scope>NUCLEOTIDE SEQUENCE [LARGE SCALE GENOMIC DNA]</scope>
    <source>
        <tissue evidence="18">Liver</tissue>
    </source>
</reference>
<dbReference type="GO" id="GO:0030169">
    <property type="term" value="F:low-density lipoprotein particle binding"/>
    <property type="evidence" value="ECO:0007669"/>
    <property type="project" value="TreeGrafter"/>
</dbReference>
<evidence type="ECO:0000256" key="11">
    <source>
        <dbReference type="ARBA" id="ARBA00023170"/>
    </source>
</evidence>
<name>A0A091D3C4_FUKDA</name>
<dbReference type="PRINTS" id="PR00011">
    <property type="entry name" value="EGFLAMININ"/>
</dbReference>
<feature type="disulfide bond" evidence="13">
    <location>
        <begin position="253"/>
        <end position="262"/>
    </location>
</feature>
<dbReference type="PROSITE" id="PS50026">
    <property type="entry name" value="EGF_3"/>
    <property type="match status" value="2"/>
</dbReference>
<dbReference type="Gene3D" id="2.170.300.10">
    <property type="entry name" value="Tie2 ligand-binding domain superfamily"/>
    <property type="match status" value="3"/>
</dbReference>
<dbReference type="SUPFAM" id="SSF57184">
    <property type="entry name" value="Growth factor receptor domain"/>
    <property type="match status" value="1"/>
</dbReference>
<feature type="compositionally biased region" description="Low complexity" evidence="14">
    <location>
        <begin position="642"/>
        <end position="663"/>
    </location>
</feature>
<evidence type="ECO:0000256" key="5">
    <source>
        <dbReference type="ARBA" id="ARBA00022729"/>
    </source>
</evidence>
<evidence type="ECO:0000256" key="4">
    <source>
        <dbReference type="ARBA" id="ARBA00022692"/>
    </source>
</evidence>
<comment type="subcellular location">
    <subcellularLocation>
        <location evidence="1">Membrane</location>
        <topology evidence="1">Single-pass type I membrane protein</topology>
    </subcellularLocation>
</comment>
<dbReference type="InterPro" id="IPR009030">
    <property type="entry name" value="Growth_fac_rcpt_cys_sf"/>
</dbReference>
<evidence type="ECO:0000256" key="14">
    <source>
        <dbReference type="SAM" id="MobiDB-lite"/>
    </source>
</evidence>
<dbReference type="FunFam" id="2.170.300.10:FF:000041">
    <property type="entry name" value="Tyrosine protein kinase receptor tie-1, putative"/>
    <property type="match status" value="1"/>
</dbReference>
<keyword evidence="7" id="KW-0130">Cell adhesion</keyword>
<dbReference type="GO" id="GO:0016358">
    <property type="term" value="P:dendrite development"/>
    <property type="evidence" value="ECO:0007669"/>
    <property type="project" value="TreeGrafter"/>
</dbReference>
<keyword evidence="11 18" id="KW-0675">Receptor</keyword>
<dbReference type="GO" id="GO:0016322">
    <property type="term" value="P:neuron remodeling"/>
    <property type="evidence" value="ECO:0007669"/>
    <property type="project" value="TreeGrafter"/>
</dbReference>
<dbReference type="Gene3D" id="2.10.25.10">
    <property type="entry name" value="Laminin"/>
    <property type="match status" value="1"/>
</dbReference>
<dbReference type="InterPro" id="IPR002049">
    <property type="entry name" value="LE_dom"/>
</dbReference>
<feature type="compositionally biased region" description="Polar residues" evidence="14">
    <location>
        <begin position="779"/>
        <end position="790"/>
    </location>
</feature>
<dbReference type="EMBL" id="KN123351">
    <property type="protein sequence ID" value="KFO25522.1"/>
    <property type="molecule type" value="Genomic_DNA"/>
</dbReference>
<evidence type="ECO:0000256" key="13">
    <source>
        <dbReference type="PROSITE-ProRule" id="PRU00076"/>
    </source>
</evidence>
<dbReference type="eggNOG" id="KOG1218">
    <property type="taxonomic scope" value="Eukaryota"/>
</dbReference>
<evidence type="ECO:0000256" key="9">
    <source>
        <dbReference type="ARBA" id="ARBA00023136"/>
    </source>
</evidence>
<dbReference type="InterPro" id="IPR042635">
    <property type="entry name" value="MEGF10/SREC1/2-like"/>
</dbReference>
<organism evidence="18 19">
    <name type="scientific">Fukomys damarensis</name>
    <name type="common">Damaraland mole rat</name>
    <name type="synonym">Cryptomys damarensis</name>
    <dbReference type="NCBI Taxonomy" id="885580"/>
    <lineage>
        <taxon>Eukaryota</taxon>
        <taxon>Metazoa</taxon>
        <taxon>Chordata</taxon>
        <taxon>Craniata</taxon>
        <taxon>Vertebrata</taxon>
        <taxon>Euteleostomi</taxon>
        <taxon>Mammalia</taxon>
        <taxon>Eutheria</taxon>
        <taxon>Euarchontoglires</taxon>
        <taxon>Glires</taxon>
        <taxon>Rodentia</taxon>
        <taxon>Hystricomorpha</taxon>
        <taxon>Bathyergidae</taxon>
        <taxon>Fukomys</taxon>
    </lineage>
</organism>
<comment type="caution">
    <text evidence="13">Lacks conserved residue(s) required for the propagation of feature annotation.</text>
</comment>
<dbReference type="Proteomes" id="UP000028990">
    <property type="component" value="Unassembled WGS sequence"/>
</dbReference>
<evidence type="ECO:0000256" key="1">
    <source>
        <dbReference type="ARBA" id="ARBA00004479"/>
    </source>
</evidence>
<dbReference type="Pfam" id="PF00053">
    <property type="entry name" value="EGF_laminin"/>
    <property type="match status" value="4"/>
</dbReference>
<feature type="disulfide bond" evidence="13">
    <location>
        <begin position="92"/>
        <end position="101"/>
    </location>
</feature>
<evidence type="ECO:0000256" key="8">
    <source>
        <dbReference type="ARBA" id="ARBA00022989"/>
    </source>
</evidence>
<evidence type="ECO:0000256" key="16">
    <source>
        <dbReference type="SAM" id="SignalP"/>
    </source>
</evidence>
<feature type="chain" id="PRO_5001871571" evidence="16">
    <location>
        <begin position="20"/>
        <end position="817"/>
    </location>
</feature>
<keyword evidence="3" id="KW-0597">Phosphoprotein</keyword>
<dbReference type="PROSITE" id="PS00022">
    <property type="entry name" value="EGF_1"/>
    <property type="match status" value="3"/>
</dbReference>
<evidence type="ECO:0000313" key="19">
    <source>
        <dbReference type="Proteomes" id="UP000028990"/>
    </source>
</evidence>
<dbReference type="GO" id="GO:0005044">
    <property type="term" value="F:scavenger receptor activity"/>
    <property type="evidence" value="ECO:0007669"/>
    <property type="project" value="InterPro"/>
</dbReference>
<dbReference type="GO" id="GO:0016020">
    <property type="term" value="C:membrane"/>
    <property type="evidence" value="ECO:0007669"/>
    <property type="project" value="UniProtKB-SubCell"/>
</dbReference>
<feature type="transmembrane region" description="Helical" evidence="15">
    <location>
        <begin position="435"/>
        <end position="456"/>
    </location>
</feature>
<evidence type="ECO:0000256" key="3">
    <source>
        <dbReference type="ARBA" id="ARBA00022553"/>
    </source>
</evidence>
<proteinExistence type="predicted"/>
<dbReference type="SMART" id="SM00181">
    <property type="entry name" value="EGF"/>
    <property type="match status" value="8"/>
</dbReference>
<keyword evidence="19" id="KW-1185">Reference proteome</keyword>
<keyword evidence="8 15" id="KW-1133">Transmembrane helix</keyword>
<keyword evidence="4 15" id="KW-0812">Transmembrane</keyword>
<evidence type="ECO:0000313" key="18">
    <source>
        <dbReference type="EMBL" id="KFO25522.1"/>
    </source>
</evidence>
<feature type="region of interest" description="Disordered" evidence="14">
    <location>
        <begin position="527"/>
        <end position="690"/>
    </location>
</feature>
<dbReference type="SMART" id="SM00180">
    <property type="entry name" value="EGF_Lam"/>
    <property type="match status" value="5"/>
</dbReference>
<protein>
    <submittedName>
        <fullName evidence="18">Scavenger receptor class F member 1</fullName>
    </submittedName>
</protein>
<keyword evidence="5 16" id="KW-0732">Signal</keyword>
<keyword evidence="6" id="KW-0677">Repeat</keyword>
<keyword evidence="9 15" id="KW-0472">Membrane</keyword>
<feature type="compositionally biased region" description="Basic residues" evidence="14">
    <location>
        <begin position="735"/>
        <end position="745"/>
    </location>
</feature>
<dbReference type="PANTHER" id="PTHR24043">
    <property type="entry name" value="SCAVENGER RECEPTOR CLASS F"/>
    <property type="match status" value="1"/>
</dbReference>
<evidence type="ECO:0000256" key="2">
    <source>
        <dbReference type="ARBA" id="ARBA00022536"/>
    </source>
</evidence>
<keyword evidence="12" id="KW-0325">Glycoprotein</keyword>
<keyword evidence="2 13" id="KW-0245">EGF-like domain</keyword>
<accession>A0A091D3C4</accession>
<dbReference type="FunFam" id="2.170.300.10:FF:000013">
    <property type="entry name" value="Scavenger receptor class F, member 2"/>
    <property type="match status" value="1"/>
</dbReference>
<dbReference type="GO" id="GO:0007157">
    <property type="term" value="P:heterophilic cell-cell adhesion via plasma membrane cell adhesion molecules"/>
    <property type="evidence" value="ECO:0007669"/>
    <property type="project" value="TreeGrafter"/>
</dbReference>
<evidence type="ECO:0000256" key="12">
    <source>
        <dbReference type="ARBA" id="ARBA00023180"/>
    </source>
</evidence>
<gene>
    <name evidence="18" type="ORF">H920_13030</name>
</gene>
<dbReference type="OrthoDB" id="6130531at2759"/>
<feature type="domain" description="EGF-like" evidence="17">
    <location>
        <begin position="229"/>
        <end position="263"/>
    </location>
</feature>
<evidence type="ECO:0000256" key="15">
    <source>
        <dbReference type="SAM" id="Phobius"/>
    </source>
</evidence>
<dbReference type="FunFam" id="2.10.25.10:FF:000691">
    <property type="entry name" value="Scavenger receptor class F, member 1"/>
    <property type="match status" value="1"/>
</dbReference>